<feature type="region of interest" description="Disordered" evidence="1">
    <location>
        <begin position="101"/>
        <end position="154"/>
    </location>
</feature>
<feature type="transmembrane region" description="Helical" evidence="2">
    <location>
        <begin position="71"/>
        <end position="91"/>
    </location>
</feature>
<keyword evidence="2" id="KW-0472">Membrane</keyword>
<name>A0A6T6MPV9_9RHOD</name>
<evidence type="ECO:0000313" key="4">
    <source>
        <dbReference type="EMBL" id="CAD8821041.1"/>
    </source>
</evidence>
<proteinExistence type="predicted"/>
<evidence type="ECO:0000313" key="3">
    <source>
        <dbReference type="EMBL" id="CAD8821040.1"/>
    </source>
</evidence>
<dbReference type="AlphaFoldDB" id="A0A6T6MPV9"/>
<feature type="compositionally biased region" description="Basic and acidic residues" evidence="1">
    <location>
        <begin position="101"/>
        <end position="110"/>
    </location>
</feature>
<keyword evidence="2" id="KW-0812">Transmembrane</keyword>
<feature type="compositionally biased region" description="Basic and acidic residues" evidence="1">
    <location>
        <begin position="134"/>
        <end position="151"/>
    </location>
</feature>
<evidence type="ECO:0000256" key="1">
    <source>
        <dbReference type="SAM" id="MobiDB-lite"/>
    </source>
</evidence>
<protein>
    <submittedName>
        <fullName evidence="3">Uncharacterized protein</fullName>
    </submittedName>
</protein>
<reference evidence="3" key="1">
    <citation type="submission" date="2021-01" db="EMBL/GenBank/DDBJ databases">
        <authorList>
            <person name="Corre E."/>
            <person name="Pelletier E."/>
            <person name="Niang G."/>
            <person name="Scheremetjew M."/>
            <person name="Finn R."/>
            <person name="Kale V."/>
            <person name="Holt S."/>
            <person name="Cochrane G."/>
            <person name="Meng A."/>
            <person name="Brown T."/>
            <person name="Cohen L."/>
        </authorList>
    </citation>
    <scope>NUCLEOTIDE SEQUENCE</scope>
    <source>
        <strain evidence="3">CCMP3278</strain>
    </source>
</reference>
<feature type="compositionally biased region" description="Low complexity" evidence="1">
    <location>
        <begin position="119"/>
        <end position="131"/>
    </location>
</feature>
<dbReference type="EMBL" id="HBFP01007569">
    <property type="protein sequence ID" value="CAD8821041.1"/>
    <property type="molecule type" value="Transcribed_RNA"/>
</dbReference>
<dbReference type="EMBL" id="HBFP01007568">
    <property type="protein sequence ID" value="CAD8821040.1"/>
    <property type="molecule type" value="Transcribed_RNA"/>
</dbReference>
<accession>A0A6T6MPV9</accession>
<sequence>MNPSCIYTANNSVCVSYPFLLGNSFCLCPVDNWFYEWQCCITEPLLSLDNPLVNSTVIDCWCRAQPTPGGWVTIMILSVAFLIQLAVSYVLELKLEKKATNSNHHQRETQTRNTDINSGEEQSSQLNEQSEIVGDQHRSHEFGVEEKEKSSESIPKARKFVSFKVTDKV</sequence>
<gene>
    <name evidence="3" type="ORF">TOLI1172_LOCUS5435</name>
    <name evidence="4" type="ORF">TOLI1172_LOCUS5436</name>
</gene>
<keyword evidence="2" id="KW-1133">Transmembrane helix</keyword>
<organism evidence="3">
    <name type="scientific">Timspurckia oligopyrenoides</name>
    <dbReference type="NCBI Taxonomy" id="708627"/>
    <lineage>
        <taxon>Eukaryota</taxon>
        <taxon>Rhodophyta</taxon>
        <taxon>Bangiophyceae</taxon>
        <taxon>Porphyridiales</taxon>
        <taxon>Porphyridiaceae</taxon>
        <taxon>Timspurckia</taxon>
    </lineage>
</organism>
<evidence type="ECO:0000256" key="2">
    <source>
        <dbReference type="SAM" id="Phobius"/>
    </source>
</evidence>